<dbReference type="EMBL" id="VYSA01000002">
    <property type="protein sequence ID" value="KAA9108270.1"/>
    <property type="molecule type" value="Genomic_DNA"/>
</dbReference>
<evidence type="ECO:0000256" key="4">
    <source>
        <dbReference type="SAM" id="SignalP"/>
    </source>
</evidence>
<evidence type="ECO:0000313" key="7">
    <source>
        <dbReference type="Proteomes" id="UP000325827"/>
    </source>
</evidence>
<dbReference type="InterPro" id="IPR022385">
    <property type="entry name" value="Rhs_assc_core"/>
</dbReference>
<dbReference type="InterPro" id="IPR006530">
    <property type="entry name" value="YD"/>
</dbReference>
<keyword evidence="3" id="KW-1133">Transmembrane helix</keyword>
<dbReference type="NCBIfam" id="TIGR03696">
    <property type="entry name" value="Rhs_assc_core"/>
    <property type="match status" value="1"/>
</dbReference>
<evidence type="ECO:0000256" key="1">
    <source>
        <dbReference type="ARBA" id="ARBA00022737"/>
    </source>
</evidence>
<feature type="domain" description="Teneurin-like YD-shell" evidence="5">
    <location>
        <begin position="927"/>
        <end position="1053"/>
    </location>
</feature>
<gene>
    <name evidence="6" type="ORF">F6B43_12805</name>
</gene>
<dbReference type="Pfam" id="PF05593">
    <property type="entry name" value="RHS_repeat"/>
    <property type="match status" value="1"/>
</dbReference>
<evidence type="ECO:0000256" key="3">
    <source>
        <dbReference type="SAM" id="Phobius"/>
    </source>
</evidence>
<protein>
    <submittedName>
        <fullName evidence="6">RHS repeat protein</fullName>
    </submittedName>
</protein>
<dbReference type="InterPro" id="IPR050708">
    <property type="entry name" value="T6SS_VgrG/RHS"/>
</dbReference>
<dbReference type="Gene3D" id="2.180.10.10">
    <property type="entry name" value="RHS repeat-associated core"/>
    <property type="match status" value="2"/>
</dbReference>
<dbReference type="InterPro" id="IPR031325">
    <property type="entry name" value="RHS_repeat"/>
</dbReference>
<keyword evidence="3" id="KW-0472">Membrane</keyword>
<feature type="transmembrane region" description="Helical" evidence="3">
    <location>
        <begin position="1390"/>
        <end position="1410"/>
    </location>
</feature>
<feature type="region of interest" description="Disordered" evidence="2">
    <location>
        <begin position="1628"/>
        <end position="1647"/>
    </location>
</feature>
<reference evidence="7" key="1">
    <citation type="submission" date="2019-09" db="EMBL/GenBank/DDBJ databases">
        <title>Mumia zhuanghuii sp. nov. isolated from the intestinal contents of plateau pika (Ochotona curzoniae) in the Qinghai-Tibet plateau of China.</title>
        <authorList>
            <person name="Tian Z."/>
        </authorList>
    </citation>
    <scope>NUCLEOTIDE SEQUENCE [LARGE SCALE GENOMIC DNA]</scope>
    <source>
        <strain evidence="7">JCM 30598</strain>
    </source>
</reference>
<feature type="chain" id="PRO_5023924438" evidence="4">
    <location>
        <begin position="33"/>
        <end position="1647"/>
    </location>
</feature>
<feature type="transmembrane region" description="Helical" evidence="3">
    <location>
        <begin position="1417"/>
        <end position="1439"/>
    </location>
</feature>
<keyword evidence="1" id="KW-0677">Repeat</keyword>
<evidence type="ECO:0000313" key="6">
    <source>
        <dbReference type="EMBL" id="KAA9108270.1"/>
    </source>
</evidence>
<keyword evidence="4" id="KW-0732">Signal</keyword>
<dbReference type="InterPro" id="IPR056823">
    <property type="entry name" value="TEN-like_YD-shell"/>
</dbReference>
<dbReference type="PANTHER" id="PTHR32305:SF15">
    <property type="entry name" value="PROTEIN RHSA-RELATED"/>
    <property type="match status" value="1"/>
</dbReference>
<dbReference type="Pfam" id="PF25023">
    <property type="entry name" value="TEN_YD-shell"/>
    <property type="match status" value="1"/>
</dbReference>
<dbReference type="OrthoDB" id="166951at2"/>
<evidence type="ECO:0000256" key="2">
    <source>
        <dbReference type="SAM" id="MobiDB-lite"/>
    </source>
</evidence>
<proteinExistence type="predicted"/>
<name>A0A5J5J468_9MICO</name>
<dbReference type="NCBIfam" id="TIGR01643">
    <property type="entry name" value="YD_repeat_2x"/>
    <property type="match status" value="2"/>
</dbReference>
<dbReference type="RefSeq" id="WP_150449302.1">
    <property type="nucleotide sequence ID" value="NZ_VYSA01000002.1"/>
</dbReference>
<organism evidence="6 7">
    <name type="scientific">Microbacterium rhizomatis</name>
    <dbReference type="NCBI Taxonomy" id="1631477"/>
    <lineage>
        <taxon>Bacteria</taxon>
        <taxon>Bacillati</taxon>
        <taxon>Actinomycetota</taxon>
        <taxon>Actinomycetes</taxon>
        <taxon>Micrococcales</taxon>
        <taxon>Microbacteriaceae</taxon>
        <taxon>Microbacterium</taxon>
    </lineage>
</organism>
<feature type="region of interest" description="Disordered" evidence="2">
    <location>
        <begin position="749"/>
        <end position="775"/>
    </location>
</feature>
<evidence type="ECO:0000259" key="5">
    <source>
        <dbReference type="Pfam" id="PF25023"/>
    </source>
</evidence>
<feature type="transmembrane region" description="Helical" evidence="3">
    <location>
        <begin position="1459"/>
        <end position="1484"/>
    </location>
</feature>
<keyword evidence="7" id="KW-1185">Reference proteome</keyword>
<dbReference type="Proteomes" id="UP000325827">
    <property type="component" value="Unassembled WGS sequence"/>
</dbReference>
<sequence length="1647" mass="172713">MGCHVQGAGRAGLGVVLAVCVVLAGSTVSASAADGGGGSGSVSPVVGGFGLGDGVEGLIDERVGSLSLDLLTAGLGLRWDSRAVGADRVGFGAGWVIAGLGDVEVIGGVKVHPASGRVYDADASAPSGMAGYLLGDVVFSQTGGMLPGRPDGLVGDREYGFVLSQTGGTIGYFSATGDPLTQVDGLGNRSDWDFAPDGSHRLVRMVDTVGVVTRVDWSDPPAARVTRAAGASAGAAVVSGVVELDGGQVTAVVDAVGGRVTVGYDPRGLISRIAGVSGAVDEVSWQTLADGSTAVDRVRVVDGLTGAVLSEREWDALSGEASGWPTYAGEGDVFSSGDSGFRYRTVLSDGATRVISEYNSTHLLIDRSVEVTTANGPVVLQEQTFEYPETAGGTVPAPWALPEQFNRPTHTNVVFRDGAGRERITSGEYAFDRYGKVTSQTSADGTITDTVYDDSVATGAALPVGLPLSETVTTKDGLVSQTRYEMNGERTAPVAVETFSGTTTGELSRTGRVEYTVQADGFISAERVFGQGGAGTRVVTTHRKDVDLDAGTTTLVDTVAAGTDLAVSTSRVTDLLTGQTVSQTDSVGNTVTNSYDAAGRVTGQTDAAGNTTATRHLTMQDDGVNATVVASPDGVVTTTEADVLGRVVKVTDNLKDGSPVEGFIRVVESRAHPDPGTVKITDAWGAVTVTKQDVFGREIETAASTGLTKITRYDDVAHTVTTGLSPTGNIADAEQTTTQVLDAAGRVAQTSGTRADARPVPTITSTFDGLGRQSATTDGTIRTEVQRDLFGNPTTTVTKAGSGLPLVAARQFDQFGTSVEKTLREGDQSRSGGTRTLNVRGEILSETDQNGSATTYQYTPDGLVAKAVTGYGQVTTNTYDAVTRALVETVTTSPIGEQVRTGFQNDPVSGNLLAVFDPADRAGTEITFTYDAFRNSTSTTYPDGKRLTHTYDGNGRKATTTDIAGNTTSYTYDRAGLLTSAAQTDAAGAEIGAVRYEYDAFARVSELSRGNGVSTRYTYTSSDQIATETTTGPDGSAQDARAYTYDTRGNLTSRTDTITDLDPVEGAAATTSTVTAYEYDGRDRLTRSTVRNGDTADAPVASETSYLVTVSGDIFQETVTTSDPDTGAKATTVREFGYTPTGEIATLTTTAPDGSTATVAPTYDAAGNLTDAIDGTHYTYNAANQPVRETSPTGESITTGYWATGQRAQLSSTDAVNVSGRAQFYWDDTTMVNDTHTLDNTPTGTASYLIGATRHARTTTTSPASASTRYYTQDRHGNTTALTAEDGAPTTRYTYTDYGTPTTTSTDPGAGAREGWVGNPSYQPFQYAGEHTTPTGRQHHQARTYDPATTRFTTKDSAKLHNTYNYANLNPIMMIDPTGNTAELGELFDATMLGAGILLVMFTVGAAIFTEGASLGAMGIVSLIADAATTGVAATLVAHQFNSLELAPETVRGLRVVEAVVGFATIGLGVAVAKSSLTTIAKVIDDVQQDRRLMRQAFRVLEPDAFVRYADQDITESMVRSASSQSGNGLPKEITEKIRDLARLTMAQLRSLAKARLIVAQYAKTYETTGSLGMRLPRSWLSKLGSVKLPAQLRLSPFLRTFSDDATEAWERVEQEILRRTKGRRYGADPTDVSINSGSSRASEDAF</sequence>
<comment type="caution">
    <text evidence="6">The sequence shown here is derived from an EMBL/GenBank/DDBJ whole genome shotgun (WGS) entry which is preliminary data.</text>
</comment>
<accession>A0A5J5J468</accession>
<feature type="compositionally biased region" description="Polar residues" evidence="2">
    <location>
        <begin position="762"/>
        <end position="775"/>
    </location>
</feature>
<keyword evidence="3" id="KW-0812">Transmembrane</keyword>
<feature type="signal peptide" evidence="4">
    <location>
        <begin position="1"/>
        <end position="32"/>
    </location>
</feature>
<dbReference type="PANTHER" id="PTHR32305">
    <property type="match status" value="1"/>
</dbReference>